<dbReference type="Pfam" id="PF20803">
    <property type="entry name" value="PaaX_M"/>
    <property type="match status" value="1"/>
</dbReference>
<feature type="domain" description="Transcriptional repressor PaaX-like central Cas2-like" evidence="1">
    <location>
        <begin position="2"/>
        <end position="69"/>
    </location>
</feature>
<reference evidence="2 3" key="1">
    <citation type="journal article" date="2016" name="Nat. Commun.">
        <title>Thousands of microbial genomes shed light on interconnected biogeochemical processes in an aquifer system.</title>
        <authorList>
            <person name="Anantharaman K."/>
            <person name="Brown C.T."/>
            <person name="Hug L.A."/>
            <person name="Sharon I."/>
            <person name="Castelle C.J."/>
            <person name="Probst A.J."/>
            <person name="Thomas B.C."/>
            <person name="Singh A."/>
            <person name="Wilkins M.J."/>
            <person name="Karaoz U."/>
            <person name="Brodie E.L."/>
            <person name="Williams K.H."/>
            <person name="Hubbard S.S."/>
            <person name="Banfield J.F."/>
        </authorList>
    </citation>
    <scope>NUCLEOTIDE SEQUENCE [LARGE SCALE GENOMIC DNA]</scope>
</reference>
<name>A0A1F5XFI0_9BACT</name>
<sequence length="73" mass="8819">MRLVIFDVPERERKKRLWLRLELLACGYKILQKSVWVGYCPLPQEFFEALEYLDLRRHIHIFSVNSAGTLRKE</sequence>
<accession>A0A1F5XFI0</accession>
<evidence type="ECO:0000259" key="1">
    <source>
        <dbReference type="Pfam" id="PF20803"/>
    </source>
</evidence>
<gene>
    <name evidence="2" type="ORF">A3B19_00155</name>
</gene>
<dbReference type="Proteomes" id="UP000177346">
    <property type="component" value="Unassembled WGS sequence"/>
</dbReference>
<organism evidence="2 3">
    <name type="scientific">Candidatus Giovannonibacteria bacterium RIFCSPLOWO2_01_FULL_46_32</name>
    <dbReference type="NCBI Taxonomy" id="1798353"/>
    <lineage>
        <taxon>Bacteria</taxon>
        <taxon>Candidatus Giovannoniibacteriota</taxon>
    </lineage>
</organism>
<evidence type="ECO:0000313" key="3">
    <source>
        <dbReference type="Proteomes" id="UP000177346"/>
    </source>
</evidence>
<dbReference type="AlphaFoldDB" id="A0A1F5XFI0"/>
<comment type="caution">
    <text evidence="2">The sequence shown here is derived from an EMBL/GenBank/DDBJ whole genome shotgun (WGS) entry which is preliminary data.</text>
</comment>
<evidence type="ECO:0000313" key="2">
    <source>
        <dbReference type="EMBL" id="OGF86610.1"/>
    </source>
</evidence>
<dbReference type="SUPFAM" id="SSF143430">
    <property type="entry name" value="TTP0101/SSO1404-like"/>
    <property type="match status" value="1"/>
</dbReference>
<dbReference type="EMBL" id="MFIF01000014">
    <property type="protein sequence ID" value="OGF86610.1"/>
    <property type="molecule type" value="Genomic_DNA"/>
</dbReference>
<dbReference type="InterPro" id="IPR048846">
    <property type="entry name" value="PaaX-like_central"/>
</dbReference>
<protein>
    <recommendedName>
        <fullName evidence="1">Transcriptional repressor PaaX-like central Cas2-like domain-containing protein</fullName>
    </recommendedName>
</protein>
<proteinExistence type="predicted"/>